<dbReference type="SUPFAM" id="SSF81606">
    <property type="entry name" value="PP2C-like"/>
    <property type="match status" value="1"/>
</dbReference>
<comment type="caution">
    <text evidence="12">The sequence shown here is derived from an EMBL/GenBank/DDBJ whole genome shotgun (WGS) entry which is preliminary data.</text>
</comment>
<keyword evidence="5 9" id="KW-0378">Hydrolase</keyword>
<evidence type="ECO:0000256" key="4">
    <source>
        <dbReference type="ARBA" id="ARBA00022723"/>
    </source>
</evidence>
<evidence type="ECO:0000259" key="11">
    <source>
        <dbReference type="PROSITE" id="PS51746"/>
    </source>
</evidence>
<dbReference type="GO" id="GO:0004722">
    <property type="term" value="F:protein serine/threonine phosphatase activity"/>
    <property type="evidence" value="ECO:0007669"/>
    <property type="project" value="UniProtKB-EC"/>
</dbReference>
<dbReference type="Proteomes" id="UP000306102">
    <property type="component" value="Unassembled WGS sequence"/>
</dbReference>
<keyword evidence="13" id="KW-1185">Reference proteome</keyword>
<dbReference type="PROSITE" id="PS51746">
    <property type="entry name" value="PPM_2"/>
    <property type="match status" value="1"/>
</dbReference>
<dbReference type="Gene3D" id="3.60.40.10">
    <property type="entry name" value="PPM-type phosphatase domain"/>
    <property type="match status" value="2"/>
</dbReference>
<sequence>MGVYLSTPKTEKVSEDCETDRLRYGLSSMQGWRSSMEDALEGECLAMKNGYFEKHVVPVSAHLDLDTSTSFFGVYDGHGGKAVAKFCAKYLHQQVLKHEAYLAGDLGTSLQKAFLRMDEMMCGQRGWRELAILGDKIEQTSDMVEGLIESPKSGEANGHVDDWPSEELSINMGFVLQLTEVYVFQYTCHIQCREGLHVFARFPTFDSWFPAFAPMKHGYFEKHAVPVPGTYRRTVPRMGPHSDFHGPHYGSTACVAIIRNNQLLVANAGDSRCVISRKGQAYNLTRDHKPNLEAENERILKAGGSVQFGRVNGNLNLARAIGDMELKQNKSLPAENQILTANPDVNTVELCDDDEFIVLACDGIWDCMSSQEVVDFVREQLKTETKLSVLCERVFDRCIAPLAGGNGCDNMTMILVQFKKPFGDSVSAKEQPFLWYPDPHSDPDPDSDSDTDEIPTEPEGISQASIPNSKGSLQTTEYDSVDILLSTISIVGIDSIAALEAGG</sequence>
<dbReference type="InterPro" id="IPR015655">
    <property type="entry name" value="PP2C"/>
</dbReference>
<evidence type="ECO:0000256" key="5">
    <source>
        <dbReference type="ARBA" id="ARBA00022801"/>
    </source>
</evidence>
<feature type="compositionally biased region" description="Acidic residues" evidence="10">
    <location>
        <begin position="444"/>
        <end position="456"/>
    </location>
</feature>
<feature type="compositionally biased region" description="Polar residues" evidence="10">
    <location>
        <begin position="462"/>
        <end position="473"/>
    </location>
</feature>
<dbReference type="CDD" id="cd00143">
    <property type="entry name" value="PP2Cc"/>
    <property type="match status" value="1"/>
</dbReference>
<evidence type="ECO:0000256" key="10">
    <source>
        <dbReference type="SAM" id="MobiDB-lite"/>
    </source>
</evidence>
<keyword evidence="8" id="KW-0464">Manganese</keyword>
<keyword evidence="7 9" id="KW-0904">Protein phosphatase</keyword>
<feature type="domain" description="PPM-type phosphatase" evidence="11">
    <location>
        <begin position="23"/>
        <end position="418"/>
    </location>
</feature>
<dbReference type="PANTHER" id="PTHR13832">
    <property type="entry name" value="PROTEIN PHOSPHATASE 2C"/>
    <property type="match status" value="1"/>
</dbReference>
<dbReference type="EMBL" id="SDRB02003628">
    <property type="protein sequence ID" value="THG17275.1"/>
    <property type="molecule type" value="Genomic_DNA"/>
</dbReference>
<comment type="cofactor">
    <cofactor evidence="1">
        <name>Mn(2+)</name>
        <dbReference type="ChEBI" id="CHEBI:29035"/>
    </cofactor>
</comment>
<accession>A0A4S4EM97</accession>
<evidence type="ECO:0000256" key="7">
    <source>
        <dbReference type="ARBA" id="ARBA00022912"/>
    </source>
</evidence>
<evidence type="ECO:0000256" key="9">
    <source>
        <dbReference type="RuleBase" id="RU003465"/>
    </source>
</evidence>
<dbReference type="AlphaFoldDB" id="A0A4S4EM97"/>
<evidence type="ECO:0000256" key="2">
    <source>
        <dbReference type="ARBA" id="ARBA00001946"/>
    </source>
</evidence>
<organism evidence="12 13">
    <name type="scientific">Camellia sinensis var. sinensis</name>
    <name type="common">China tea</name>
    <dbReference type="NCBI Taxonomy" id="542762"/>
    <lineage>
        <taxon>Eukaryota</taxon>
        <taxon>Viridiplantae</taxon>
        <taxon>Streptophyta</taxon>
        <taxon>Embryophyta</taxon>
        <taxon>Tracheophyta</taxon>
        <taxon>Spermatophyta</taxon>
        <taxon>Magnoliopsida</taxon>
        <taxon>eudicotyledons</taxon>
        <taxon>Gunneridae</taxon>
        <taxon>Pentapetalae</taxon>
        <taxon>asterids</taxon>
        <taxon>Ericales</taxon>
        <taxon>Theaceae</taxon>
        <taxon>Camellia</taxon>
    </lineage>
</organism>
<evidence type="ECO:0000256" key="6">
    <source>
        <dbReference type="ARBA" id="ARBA00022842"/>
    </source>
</evidence>
<comment type="similarity">
    <text evidence="9">Belongs to the PP2C family.</text>
</comment>
<dbReference type="EC" id="3.1.3.16" evidence="3"/>
<dbReference type="InterPro" id="IPR000222">
    <property type="entry name" value="PP2C_BS"/>
</dbReference>
<feature type="region of interest" description="Disordered" evidence="10">
    <location>
        <begin position="433"/>
        <end position="473"/>
    </location>
</feature>
<evidence type="ECO:0000313" key="12">
    <source>
        <dbReference type="EMBL" id="THG17275.1"/>
    </source>
</evidence>
<dbReference type="InterPro" id="IPR001932">
    <property type="entry name" value="PPM-type_phosphatase-like_dom"/>
</dbReference>
<evidence type="ECO:0000256" key="3">
    <source>
        <dbReference type="ARBA" id="ARBA00013081"/>
    </source>
</evidence>
<comment type="cofactor">
    <cofactor evidence="2">
        <name>Mg(2+)</name>
        <dbReference type="ChEBI" id="CHEBI:18420"/>
    </cofactor>
</comment>
<evidence type="ECO:0000256" key="1">
    <source>
        <dbReference type="ARBA" id="ARBA00001936"/>
    </source>
</evidence>
<proteinExistence type="inferred from homology"/>
<reference evidence="12 13" key="1">
    <citation type="journal article" date="2018" name="Proc. Natl. Acad. Sci. U.S.A.">
        <title>Draft genome sequence of Camellia sinensis var. sinensis provides insights into the evolution of the tea genome and tea quality.</title>
        <authorList>
            <person name="Wei C."/>
            <person name="Yang H."/>
            <person name="Wang S."/>
            <person name="Zhao J."/>
            <person name="Liu C."/>
            <person name="Gao L."/>
            <person name="Xia E."/>
            <person name="Lu Y."/>
            <person name="Tai Y."/>
            <person name="She G."/>
            <person name="Sun J."/>
            <person name="Cao H."/>
            <person name="Tong W."/>
            <person name="Gao Q."/>
            <person name="Li Y."/>
            <person name="Deng W."/>
            <person name="Jiang X."/>
            <person name="Wang W."/>
            <person name="Chen Q."/>
            <person name="Zhang S."/>
            <person name="Li H."/>
            <person name="Wu J."/>
            <person name="Wang P."/>
            <person name="Li P."/>
            <person name="Shi C."/>
            <person name="Zheng F."/>
            <person name="Jian J."/>
            <person name="Huang B."/>
            <person name="Shan D."/>
            <person name="Shi M."/>
            <person name="Fang C."/>
            <person name="Yue Y."/>
            <person name="Li F."/>
            <person name="Li D."/>
            <person name="Wei S."/>
            <person name="Han B."/>
            <person name="Jiang C."/>
            <person name="Yin Y."/>
            <person name="Xia T."/>
            <person name="Zhang Z."/>
            <person name="Bennetzen J.L."/>
            <person name="Zhao S."/>
            <person name="Wan X."/>
        </authorList>
    </citation>
    <scope>NUCLEOTIDE SEQUENCE [LARGE SCALE GENOMIC DNA]</scope>
    <source>
        <strain evidence="13">cv. Shuchazao</strain>
        <tissue evidence="12">Leaf</tissue>
    </source>
</reference>
<dbReference type="GO" id="GO:0046872">
    <property type="term" value="F:metal ion binding"/>
    <property type="evidence" value="ECO:0007669"/>
    <property type="project" value="UniProtKB-KW"/>
</dbReference>
<evidence type="ECO:0000256" key="8">
    <source>
        <dbReference type="ARBA" id="ARBA00023211"/>
    </source>
</evidence>
<evidence type="ECO:0000313" key="13">
    <source>
        <dbReference type="Proteomes" id="UP000306102"/>
    </source>
</evidence>
<dbReference type="PANTHER" id="PTHR13832:SF810">
    <property type="entry name" value="PROTEIN-SERINE_THREONINE PHOSPHATASE"/>
    <property type="match status" value="1"/>
</dbReference>
<dbReference type="InterPro" id="IPR036457">
    <property type="entry name" value="PPM-type-like_dom_sf"/>
</dbReference>
<dbReference type="PROSITE" id="PS01032">
    <property type="entry name" value="PPM_1"/>
    <property type="match status" value="1"/>
</dbReference>
<gene>
    <name evidence="12" type="ORF">TEA_010479</name>
</gene>
<name>A0A4S4EM97_CAMSN</name>
<dbReference type="SMART" id="SM00332">
    <property type="entry name" value="PP2Cc"/>
    <property type="match status" value="1"/>
</dbReference>
<keyword evidence="6" id="KW-0460">Magnesium</keyword>
<protein>
    <recommendedName>
        <fullName evidence="3">protein-serine/threonine phosphatase</fullName>
        <ecNumber evidence="3">3.1.3.16</ecNumber>
    </recommendedName>
</protein>
<dbReference type="Pfam" id="PF00481">
    <property type="entry name" value="PP2C"/>
    <property type="match status" value="2"/>
</dbReference>
<keyword evidence="4" id="KW-0479">Metal-binding</keyword>